<evidence type="ECO:0000313" key="2">
    <source>
        <dbReference type="Proteomes" id="UP000265520"/>
    </source>
</evidence>
<organism evidence="1 2">
    <name type="scientific">Trifolium medium</name>
    <dbReference type="NCBI Taxonomy" id="97028"/>
    <lineage>
        <taxon>Eukaryota</taxon>
        <taxon>Viridiplantae</taxon>
        <taxon>Streptophyta</taxon>
        <taxon>Embryophyta</taxon>
        <taxon>Tracheophyta</taxon>
        <taxon>Spermatophyta</taxon>
        <taxon>Magnoliopsida</taxon>
        <taxon>eudicotyledons</taxon>
        <taxon>Gunneridae</taxon>
        <taxon>Pentapetalae</taxon>
        <taxon>rosids</taxon>
        <taxon>fabids</taxon>
        <taxon>Fabales</taxon>
        <taxon>Fabaceae</taxon>
        <taxon>Papilionoideae</taxon>
        <taxon>50 kb inversion clade</taxon>
        <taxon>NPAAA clade</taxon>
        <taxon>Hologalegina</taxon>
        <taxon>IRL clade</taxon>
        <taxon>Trifolieae</taxon>
        <taxon>Trifolium</taxon>
    </lineage>
</organism>
<sequence>SKTDFASAGPATAVASQARPVAGLQGVPYGFCEAWHGHGQVS</sequence>
<proteinExistence type="predicted"/>
<keyword evidence="2" id="KW-1185">Reference proteome</keyword>
<protein>
    <submittedName>
        <fullName evidence="1">Uncharacterized protein</fullName>
    </submittedName>
</protein>
<accession>A0A392UIL1</accession>
<evidence type="ECO:0000313" key="1">
    <source>
        <dbReference type="EMBL" id="MCI72464.1"/>
    </source>
</evidence>
<dbReference type="AlphaFoldDB" id="A0A392UIL1"/>
<dbReference type="Proteomes" id="UP000265520">
    <property type="component" value="Unassembled WGS sequence"/>
</dbReference>
<feature type="non-terminal residue" evidence="1">
    <location>
        <position position="1"/>
    </location>
</feature>
<reference evidence="1 2" key="1">
    <citation type="journal article" date="2018" name="Front. Plant Sci.">
        <title>Red Clover (Trifolium pratense) and Zigzag Clover (T. medium) - A Picture of Genomic Similarities and Differences.</title>
        <authorList>
            <person name="Dluhosova J."/>
            <person name="Istvanek J."/>
            <person name="Nedelnik J."/>
            <person name="Repkova J."/>
        </authorList>
    </citation>
    <scope>NUCLEOTIDE SEQUENCE [LARGE SCALE GENOMIC DNA]</scope>
    <source>
        <strain evidence="2">cv. 10/8</strain>
        <tissue evidence="1">Leaf</tissue>
    </source>
</reference>
<dbReference type="EMBL" id="LXQA010818686">
    <property type="protein sequence ID" value="MCI72464.1"/>
    <property type="molecule type" value="Genomic_DNA"/>
</dbReference>
<name>A0A392UIL1_9FABA</name>
<comment type="caution">
    <text evidence="1">The sequence shown here is derived from an EMBL/GenBank/DDBJ whole genome shotgun (WGS) entry which is preliminary data.</text>
</comment>